<dbReference type="Pfam" id="PF03645">
    <property type="entry name" value="Tctex-1"/>
    <property type="match status" value="1"/>
</dbReference>
<dbReference type="Proteomes" id="UP001519460">
    <property type="component" value="Unassembled WGS sequence"/>
</dbReference>
<gene>
    <name evidence="3" type="ORF">BaRGS_00012817</name>
</gene>
<dbReference type="InterPro" id="IPR005334">
    <property type="entry name" value="Tctex-1-like"/>
</dbReference>
<evidence type="ECO:0000256" key="1">
    <source>
        <dbReference type="ARBA" id="ARBA00005361"/>
    </source>
</evidence>
<dbReference type="EMBL" id="JACVVK020000071">
    <property type="protein sequence ID" value="KAK7495827.1"/>
    <property type="molecule type" value="Genomic_DNA"/>
</dbReference>
<dbReference type="PANTHER" id="PTHR21255">
    <property type="entry name" value="T-COMPLEX-ASSOCIATED-TESTIS-EXPRESSED 1/ DYNEIN LIGHT CHAIN"/>
    <property type="match status" value="1"/>
</dbReference>
<sequence>MSLLAKLQAQKEEGRRQSMAVKDDPRRPSMASKSLAVPTGATQGPRRSSSVGLAGARAGSISTGGGPAGPSLLGLLASKRFAKKLTTRFFNRRMWGSSRLSGQGLPIQKEPSYRMEPHRKFHSGKVEELLKTVLEEKLEKFRYSPKICPNMCKILSDDIKEKVKQMNFDRYKIVCNVLIGQKKDQGVMTCSRCVWDEKLDNFASYSFQNEHIFCTATVFGVYTE</sequence>
<accession>A0ABD0L8P0</accession>
<feature type="region of interest" description="Disordered" evidence="2">
    <location>
        <begin position="1"/>
        <end position="64"/>
    </location>
</feature>
<organism evidence="3 4">
    <name type="scientific">Batillaria attramentaria</name>
    <dbReference type="NCBI Taxonomy" id="370345"/>
    <lineage>
        <taxon>Eukaryota</taxon>
        <taxon>Metazoa</taxon>
        <taxon>Spiralia</taxon>
        <taxon>Lophotrochozoa</taxon>
        <taxon>Mollusca</taxon>
        <taxon>Gastropoda</taxon>
        <taxon>Caenogastropoda</taxon>
        <taxon>Sorbeoconcha</taxon>
        <taxon>Cerithioidea</taxon>
        <taxon>Batillariidae</taxon>
        <taxon>Batillaria</taxon>
    </lineage>
</organism>
<comment type="similarity">
    <text evidence="1">Belongs to the dynein light chain Tctex-type family.</text>
</comment>
<protein>
    <submittedName>
        <fullName evidence="3">Uncharacterized protein</fullName>
    </submittedName>
</protein>
<evidence type="ECO:0000313" key="3">
    <source>
        <dbReference type="EMBL" id="KAK7495827.1"/>
    </source>
</evidence>
<comment type="caution">
    <text evidence="3">The sequence shown here is derived from an EMBL/GenBank/DDBJ whole genome shotgun (WGS) entry which is preliminary data.</text>
</comment>
<dbReference type="AlphaFoldDB" id="A0ABD0L8P0"/>
<dbReference type="PANTHER" id="PTHR21255:SF65">
    <property type="entry name" value="TCTEX1 DOMAIN-CONTAINING PROTEIN 2"/>
    <property type="match status" value="1"/>
</dbReference>
<keyword evidence="4" id="KW-1185">Reference proteome</keyword>
<proteinExistence type="inferred from homology"/>
<dbReference type="CDD" id="cd21451">
    <property type="entry name" value="DLC-like_TCTEX1D"/>
    <property type="match status" value="1"/>
</dbReference>
<dbReference type="FunFam" id="3.30.1140.40:FF:000003">
    <property type="entry name" value="tctex1 domain-containing protein 2"/>
    <property type="match status" value="1"/>
</dbReference>
<evidence type="ECO:0000256" key="2">
    <source>
        <dbReference type="SAM" id="MobiDB-lite"/>
    </source>
</evidence>
<feature type="compositionally biased region" description="Basic and acidic residues" evidence="2">
    <location>
        <begin position="9"/>
        <end position="27"/>
    </location>
</feature>
<dbReference type="InterPro" id="IPR038586">
    <property type="entry name" value="Tctex-1-like_sf"/>
</dbReference>
<feature type="compositionally biased region" description="Polar residues" evidence="2">
    <location>
        <begin position="40"/>
        <end position="51"/>
    </location>
</feature>
<dbReference type="Gene3D" id="3.30.1140.40">
    <property type="entry name" value="Tctex-1"/>
    <property type="match status" value="1"/>
</dbReference>
<reference evidence="3 4" key="1">
    <citation type="journal article" date="2023" name="Sci. Data">
        <title>Genome assembly of the Korean intertidal mud-creeper Batillaria attramentaria.</title>
        <authorList>
            <person name="Patra A.K."/>
            <person name="Ho P.T."/>
            <person name="Jun S."/>
            <person name="Lee S.J."/>
            <person name="Kim Y."/>
            <person name="Won Y.J."/>
        </authorList>
    </citation>
    <scope>NUCLEOTIDE SEQUENCE [LARGE SCALE GENOMIC DNA]</scope>
    <source>
        <strain evidence="3">Wonlab-2016</strain>
    </source>
</reference>
<name>A0ABD0L8P0_9CAEN</name>
<evidence type="ECO:0000313" key="4">
    <source>
        <dbReference type="Proteomes" id="UP001519460"/>
    </source>
</evidence>